<dbReference type="GeneID" id="123022838"/>
<dbReference type="GO" id="GO:0006959">
    <property type="term" value="P:humoral immune response"/>
    <property type="evidence" value="ECO:0007669"/>
    <property type="project" value="TreeGrafter"/>
</dbReference>
<dbReference type="OMA" id="KCQCARV"/>
<dbReference type="Proteomes" id="UP000694545">
    <property type="component" value="Unplaced"/>
</dbReference>
<reference evidence="2" key="1">
    <citation type="submission" date="2025-08" db="UniProtKB">
        <authorList>
            <consortium name="Ensembl"/>
        </authorList>
    </citation>
    <scope>IDENTIFICATION</scope>
</reference>
<name>A0A8D2Q8Z4_VARKO</name>
<dbReference type="RefSeq" id="XP_044284855.1">
    <property type="nucleotide sequence ID" value="XM_044428920.1"/>
</dbReference>
<accession>A0A8D2Q8Z4</accession>
<dbReference type="PANTHER" id="PTHR10070:SF2">
    <property type="entry name" value="IMMUNOGLOBULIN J CHAIN"/>
    <property type="match status" value="1"/>
</dbReference>
<keyword evidence="3" id="KW-1185">Reference proteome</keyword>
<dbReference type="InterPro" id="IPR024110">
    <property type="entry name" value="Ig_J"/>
</dbReference>
<dbReference type="AlphaFoldDB" id="A0A8D2Q8Z4"/>
<evidence type="ECO:0000313" key="2">
    <source>
        <dbReference type="Ensembl" id="ENSVKKP00000028396.1"/>
    </source>
</evidence>
<dbReference type="GO" id="GO:0071756">
    <property type="term" value="C:pentameric IgM immunoglobulin complex"/>
    <property type="evidence" value="ECO:0007669"/>
    <property type="project" value="TreeGrafter"/>
</dbReference>
<organism evidence="2 3">
    <name type="scientific">Varanus komodoensis</name>
    <name type="common">Komodo dragon</name>
    <dbReference type="NCBI Taxonomy" id="61221"/>
    <lineage>
        <taxon>Eukaryota</taxon>
        <taxon>Metazoa</taxon>
        <taxon>Chordata</taxon>
        <taxon>Craniata</taxon>
        <taxon>Vertebrata</taxon>
        <taxon>Euteleostomi</taxon>
        <taxon>Lepidosauria</taxon>
        <taxon>Squamata</taxon>
        <taxon>Bifurcata</taxon>
        <taxon>Unidentata</taxon>
        <taxon>Episquamata</taxon>
        <taxon>Toxicofera</taxon>
        <taxon>Anguimorpha</taxon>
        <taxon>Paleoanguimorpha</taxon>
        <taxon>Varanoidea</taxon>
        <taxon>Varanidae</taxon>
        <taxon>Varanus</taxon>
    </lineage>
</organism>
<proteinExistence type="predicted"/>
<keyword evidence="1" id="KW-0732">Signal</keyword>
<dbReference type="CTD" id="3512"/>
<feature type="signal peptide" evidence="1">
    <location>
        <begin position="1"/>
        <end position="22"/>
    </location>
</feature>
<feature type="chain" id="PRO_5034399353" evidence="1">
    <location>
        <begin position="23"/>
        <end position="162"/>
    </location>
</feature>
<protein>
    <submittedName>
        <fullName evidence="2">Joining chain of multimeric IgA and IgM</fullName>
    </submittedName>
</protein>
<dbReference type="OrthoDB" id="9936784at2759"/>
<sequence>MQSSWILCGALALFGGAILGSAFYGLEEAEEKVLVDNKCQCVKMTSRFVPSKDNPEEEVLERNIRIFVPLKARENITDPTSPLRTRFVYNFSKLCNRCDSDLNQGHNLQKVVMGESTMCNDPDTPCYTFDRNKCYTASCLFSSGGKVESIMTALTPESCYDD</sequence>
<dbReference type="KEGG" id="vko:123022838"/>
<evidence type="ECO:0000313" key="3">
    <source>
        <dbReference type="Proteomes" id="UP000694545"/>
    </source>
</evidence>
<dbReference type="PANTHER" id="PTHR10070">
    <property type="entry name" value="IMMUNOGLOBULIN J CHAIN"/>
    <property type="match status" value="1"/>
</dbReference>
<dbReference type="GO" id="GO:0034987">
    <property type="term" value="F:immunoglobulin receptor binding"/>
    <property type="evidence" value="ECO:0007669"/>
    <property type="project" value="TreeGrafter"/>
</dbReference>
<evidence type="ECO:0000256" key="1">
    <source>
        <dbReference type="SAM" id="SignalP"/>
    </source>
</evidence>
<dbReference type="Pfam" id="PF15097">
    <property type="entry name" value="Ig_J_chain"/>
    <property type="match status" value="1"/>
</dbReference>
<reference evidence="2" key="2">
    <citation type="submission" date="2025-09" db="UniProtKB">
        <authorList>
            <consortium name="Ensembl"/>
        </authorList>
    </citation>
    <scope>IDENTIFICATION</scope>
</reference>
<gene>
    <name evidence="2" type="primary">JCHAIN</name>
</gene>
<dbReference type="Ensembl" id="ENSVKKT00000029075.1">
    <property type="protein sequence ID" value="ENSVKKP00000028396.1"/>
    <property type="gene ID" value="ENSVKKG00000018376.1"/>
</dbReference>